<dbReference type="PROSITE" id="PS50968">
    <property type="entry name" value="BIOTINYL_LIPOYL"/>
    <property type="match status" value="1"/>
</dbReference>
<organism evidence="7 8">
    <name type="scientific">Coniochaeta hoffmannii</name>
    <dbReference type="NCBI Taxonomy" id="91930"/>
    <lineage>
        <taxon>Eukaryota</taxon>
        <taxon>Fungi</taxon>
        <taxon>Dikarya</taxon>
        <taxon>Ascomycota</taxon>
        <taxon>Pezizomycotina</taxon>
        <taxon>Sordariomycetes</taxon>
        <taxon>Sordariomycetidae</taxon>
        <taxon>Coniochaetales</taxon>
        <taxon>Coniochaetaceae</taxon>
        <taxon>Coniochaeta</taxon>
    </lineage>
</organism>
<protein>
    <recommendedName>
        <fullName evidence="9">Pyruvate dehydrogenase protein x component</fullName>
    </recommendedName>
</protein>
<dbReference type="GO" id="GO:0004742">
    <property type="term" value="F:dihydrolipoyllysine-residue acetyltransferase activity"/>
    <property type="evidence" value="ECO:0007669"/>
    <property type="project" value="TreeGrafter"/>
</dbReference>
<dbReference type="SUPFAM" id="SSF47005">
    <property type="entry name" value="Peripheral subunit-binding domain of 2-oxo acid dehydrogenase complex"/>
    <property type="match status" value="1"/>
</dbReference>
<accession>A0AA38R7X8</accession>
<feature type="region of interest" description="Disordered" evidence="4">
    <location>
        <begin position="118"/>
        <end position="182"/>
    </location>
</feature>
<evidence type="ECO:0000313" key="7">
    <source>
        <dbReference type="EMBL" id="KAJ9137828.1"/>
    </source>
</evidence>
<dbReference type="InterPro" id="IPR045257">
    <property type="entry name" value="E2/Pdx1"/>
</dbReference>
<dbReference type="Gene3D" id="4.10.320.10">
    <property type="entry name" value="E3-binding domain"/>
    <property type="match status" value="1"/>
</dbReference>
<reference evidence="7" key="1">
    <citation type="submission" date="2022-07" db="EMBL/GenBank/DDBJ databases">
        <title>Fungi with potential for degradation of polypropylene.</title>
        <authorList>
            <person name="Gostincar C."/>
        </authorList>
    </citation>
    <scope>NUCLEOTIDE SEQUENCE</scope>
    <source>
        <strain evidence="7">EXF-13287</strain>
    </source>
</reference>
<dbReference type="GO" id="GO:0006086">
    <property type="term" value="P:pyruvate decarboxylation to acetyl-CoA"/>
    <property type="evidence" value="ECO:0007669"/>
    <property type="project" value="InterPro"/>
</dbReference>
<evidence type="ECO:0008006" key="9">
    <source>
        <dbReference type="Google" id="ProtNLM"/>
    </source>
</evidence>
<dbReference type="Pfam" id="PF02817">
    <property type="entry name" value="E3_binding"/>
    <property type="match status" value="1"/>
</dbReference>
<dbReference type="CDD" id="cd06849">
    <property type="entry name" value="lipoyl_domain"/>
    <property type="match status" value="1"/>
</dbReference>
<dbReference type="PROSITE" id="PS51826">
    <property type="entry name" value="PSBD"/>
    <property type="match status" value="1"/>
</dbReference>
<dbReference type="InterPro" id="IPR011053">
    <property type="entry name" value="Single_hybrid_motif"/>
</dbReference>
<evidence type="ECO:0000313" key="8">
    <source>
        <dbReference type="Proteomes" id="UP001174691"/>
    </source>
</evidence>
<comment type="caution">
    <text evidence="7">The sequence shown here is derived from an EMBL/GenBank/DDBJ whole genome shotgun (WGS) entry which is preliminary data.</text>
</comment>
<gene>
    <name evidence="7" type="ORF">NKR19_g8044</name>
</gene>
<dbReference type="InterPro" id="IPR003016">
    <property type="entry name" value="2-oxoA_DH_lipoyl-BS"/>
</dbReference>
<feature type="compositionally biased region" description="Basic and acidic residues" evidence="4">
    <location>
        <begin position="129"/>
        <end position="139"/>
    </location>
</feature>
<evidence type="ECO:0000256" key="1">
    <source>
        <dbReference type="ARBA" id="ARBA00007317"/>
    </source>
</evidence>
<keyword evidence="8" id="KW-1185">Reference proteome</keyword>
<evidence type="ECO:0000256" key="2">
    <source>
        <dbReference type="ARBA" id="ARBA00022823"/>
    </source>
</evidence>
<dbReference type="SUPFAM" id="SSF51230">
    <property type="entry name" value="Single hybrid motif"/>
    <property type="match status" value="1"/>
</dbReference>
<dbReference type="GO" id="GO:0045254">
    <property type="term" value="C:pyruvate dehydrogenase complex"/>
    <property type="evidence" value="ECO:0007669"/>
    <property type="project" value="InterPro"/>
</dbReference>
<dbReference type="Proteomes" id="UP001174691">
    <property type="component" value="Unassembled WGS sequence"/>
</dbReference>
<proteinExistence type="inferred from homology"/>
<evidence type="ECO:0000256" key="3">
    <source>
        <dbReference type="ARBA" id="ARBA00022946"/>
    </source>
</evidence>
<evidence type="ECO:0000259" key="5">
    <source>
        <dbReference type="PROSITE" id="PS50968"/>
    </source>
</evidence>
<feature type="domain" description="Lipoyl-binding" evidence="5">
    <location>
        <begin position="37"/>
        <end position="113"/>
    </location>
</feature>
<evidence type="ECO:0000256" key="4">
    <source>
        <dbReference type="SAM" id="MobiDB-lite"/>
    </source>
</evidence>
<evidence type="ECO:0000259" key="6">
    <source>
        <dbReference type="PROSITE" id="PS51826"/>
    </source>
</evidence>
<dbReference type="PROSITE" id="PS00189">
    <property type="entry name" value="LIPOYL"/>
    <property type="match status" value="1"/>
</dbReference>
<dbReference type="Gene3D" id="2.40.50.100">
    <property type="match status" value="1"/>
</dbReference>
<keyword evidence="3" id="KW-0809">Transit peptide</keyword>
<dbReference type="FunFam" id="2.40.50.100:FF:000010">
    <property type="entry name" value="Acetyltransferase component of pyruvate dehydrogenase complex"/>
    <property type="match status" value="1"/>
</dbReference>
<dbReference type="Pfam" id="PF00364">
    <property type="entry name" value="Biotin_lipoyl"/>
    <property type="match status" value="1"/>
</dbReference>
<dbReference type="InterPro" id="IPR000089">
    <property type="entry name" value="Biotin_lipoyl"/>
</dbReference>
<feature type="compositionally biased region" description="Polar residues" evidence="4">
    <location>
        <begin position="142"/>
        <end position="153"/>
    </location>
</feature>
<dbReference type="AlphaFoldDB" id="A0AA38R7X8"/>
<dbReference type="InterPro" id="IPR004167">
    <property type="entry name" value="PSBD"/>
</dbReference>
<dbReference type="InterPro" id="IPR036625">
    <property type="entry name" value="E3-bd_dom_sf"/>
</dbReference>
<comment type="similarity">
    <text evidence="1">Belongs to the 2-oxoacid dehydrogenase family.</text>
</comment>
<name>A0AA38R7X8_9PEZI</name>
<feature type="domain" description="Peripheral subunit-binding (PSBD)" evidence="6">
    <location>
        <begin position="176"/>
        <end position="216"/>
    </location>
</feature>
<dbReference type="PANTHER" id="PTHR23151:SF82">
    <property type="entry name" value="PYRUVATE DEHYDROGENASE COMPLEX PROTEIN X COMPONENT, MITOCHONDRIAL"/>
    <property type="match status" value="1"/>
</dbReference>
<sequence length="435" mass="46386">MASLATASRLSARLVRRTLPRDASLRGFRTSAAALAAQNFTMPALSPTMTEGNISAWRVKEGDKFAAGDVLLEIETDKATMDVEAQEDGILMKIMQGDGAKQVQVGSRIAVIAEEGDDISSLEIPPEENATKGRDEAAKPAETSSPNPETQPESPVPATAEKSTKAKSKAAKQTRPLLPSVSHLLKENGIDESAVADMTPTGPHNRLLKGDVLAYLGKVKPEVPAAISERFNHQSNLDLSNIKVKVSVAEPKDTKIPEKTEKSQEKPEPEDAVVALPVSLEAVIGVQQRVSQTLGTFLPLSTFIARATELANDELPLPAGYAPSADELFNQVLGLDKVHTSSRGRYMPQVSALPPASLLAPRPAPRQADIIDILAAPARKAAAAAPKSRSQLAPGTSSGVNVFSLTVPKPEEKRARVFLERVKLVLENDPGRLVL</sequence>
<dbReference type="EMBL" id="JANBVN010000153">
    <property type="protein sequence ID" value="KAJ9137828.1"/>
    <property type="molecule type" value="Genomic_DNA"/>
</dbReference>
<keyword evidence="2" id="KW-0450">Lipoyl</keyword>
<dbReference type="PANTHER" id="PTHR23151">
    <property type="entry name" value="DIHYDROLIPOAMIDE ACETYL/SUCCINYL-TRANSFERASE-RELATED"/>
    <property type="match status" value="1"/>
</dbReference>